<evidence type="ECO:0000313" key="3">
    <source>
        <dbReference type="Proteomes" id="UP001189429"/>
    </source>
</evidence>
<feature type="region of interest" description="Disordered" evidence="1">
    <location>
        <begin position="94"/>
        <end position="118"/>
    </location>
</feature>
<gene>
    <name evidence="2" type="ORF">PCOR1329_LOCUS69303</name>
</gene>
<evidence type="ECO:0000313" key="2">
    <source>
        <dbReference type="EMBL" id="CAK0888529.1"/>
    </source>
</evidence>
<feature type="compositionally biased region" description="Low complexity" evidence="1">
    <location>
        <begin position="149"/>
        <end position="162"/>
    </location>
</feature>
<name>A0ABN9WSQ7_9DINO</name>
<proteinExistence type="predicted"/>
<comment type="caution">
    <text evidence="2">The sequence shown here is derived from an EMBL/GenBank/DDBJ whole genome shotgun (WGS) entry which is preliminary data.</text>
</comment>
<reference evidence="2" key="1">
    <citation type="submission" date="2023-10" db="EMBL/GenBank/DDBJ databases">
        <authorList>
            <person name="Chen Y."/>
            <person name="Shah S."/>
            <person name="Dougan E. K."/>
            <person name="Thang M."/>
            <person name="Chan C."/>
        </authorList>
    </citation>
    <scope>NUCLEOTIDE SEQUENCE [LARGE SCALE GENOMIC DNA]</scope>
</reference>
<feature type="compositionally biased region" description="Low complexity" evidence="1">
    <location>
        <begin position="176"/>
        <end position="207"/>
    </location>
</feature>
<dbReference type="EMBL" id="CAUYUJ010019087">
    <property type="protein sequence ID" value="CAK0888529.1"/>
    <property type="molecule type" value="Genomic_DNA"/>
</dbReference>
<feature type="region of interest" description="Disordered" evidence="1">
    <location>
        <begin position="149"/>
        <end position="207"/>
    </location>
</feature>
<keyword evidence="3" id="KW-1185">Reference proteome</keyword>
<organism evidence="2 3">
    <name type="scientific">Prorocentrum cordatum</name>
    <dbReference type="NCBI Taxonomy" id="2364126"/>
    <lineage>
        <taxon>Eukaryota</taxon>
        <taxon>Sar</taxon>
        <taxon>Alveolata</taxon>
        <taxon>Dinophyceae</taxon>
        <taxon>Prorocentrales</taxon>
        <taxon>Prorocentraceae</taxon>
        <taxon>Prorocentrum</taxon>
    </lineage>
</organism>
<evidence type="ECO:0000256" key="1">
    <source>
        <dbReference type="SAM" id="MobiDB-lite"/>
    </source>
</evidence>
<dbReference type="Proteomes" id="UP001189429">
    <property type="component" value="Unassembled WGS sequence"/>
</dbReference>
<protein>
    <submittedName>
        <fullName evidence="2">Uncharacterized protein</fullName>
    </submittedName>
</protein>
<sequence>MRGKWSDIVLLNRWRGHACAIPDWPPEQWMAGRTPGHFTASPLAAPDFTADALNLLASQIRRWSALISAPVDGGDCDDEAHAALGRVQDMLADAAGPGGTATPLGGAAPGTPDAPGGAVAEAAPVAEAAAASEGAQAETADAEAVGAEAGAAVATASADVAQLPDFAPSPEPQPAQQPAQQPQPQQQQQHQQPESGQSLPSGSPSPS</sequence>
<accession>A0ABN9WSQ7</accession>